<dbReference type="Proteomes" id="UP000313359">
    <property type="component" value="Unassembled WGS sequence"/>
</dbReference>
<dbReference type="Pfam" id="PF13302">
    <property type="entry name" value="Acetyltransf_3"/>
    <property type="match status" value="1"/>
</dbReference>
<dbReference type="GO" id="GO:1990189">
    <property type="term" value="F:protein N-terminal-serine acetyltransferase activity"/>
    <property type="evidence" value="ECO:0007669"/>
    <property type="project" value="TreeGrafter"/>
</dbReference>
<accession>A0A5C2RVZ6</accession>
<dbReference type="PANTHER" id="PTHR43441:SF5">
    <property type="entry name" value="FAMILY ACETYLTRANSFERASE, PUTATIVE-RELATED"/>
    <property type="match status" value="1"/>
</dbReference>
<dbReference type="STRING" id="1328759.A0A5C2RVZ6"/>
<feature type="domain" description="N-acetyltransferase" evidence="1">
    <location>
        <begin position="45"/>
        <end position="226"/>
    </location>
</feature>
<organism evidence="2 3">
    <name type="scientific">Lentinus tigrinus ALCF2SS1-6</name>
    <dbReference type="NCBI Taxonomy" id="1328759"/>
    <lineage>
        <taxon>Eukaryota</taxon>
        <taxon>Fungi</taxon>
        <taxon>Dikarya</taxon>
        <taxon>Basidiomycota</taxon>
        <taxon>Agaricomycotina</taxon>
        <taxon>Agaricomycetes</taxon>
        <taxon>Polyporales</taxon>
        <taxon>Polyporaceae</taxon>
        <taxon>Lentinus</taxon>
    </lineage>
</organism>
<keyword evidence="3" id="KW-1185">Reference proteome</keyword>
<reference evidence="2" key="1">
    <citation type="journal article" date="2018" name="Genome Biol. Evol.">
        <title>Genomics and development of Lentinus tigrinus, a white-rot wood-decaying mushroom with dimorphic fruiting bodies.</title>
        <authorList>
            <person name="Wu B."/>
            <person name="Xu Z."/>
            <person name="Knudson A."/>
            <person name="Carlson A."/>
            <person name="Chen N."/>
            <person name="Kovaka S."/>
            <person name="LaButti K."/>
            <person name="Lipzen A."/>
            <person name="Pennachio C."/>
            <person name="Riley R."/>
            <person name="Schakwitz W."/>
            <person name="Umezawa K."/>
            <person name="Ohm R.A."/>
            <person name="Grigoriev I.V."/>
            <person name="Nagy L.G."/>
            <person name="Gibbons J."/>
            <person name="Hibbett D."/>
        </authorList>
    </citation>
    <scope>NUCLEOTIDE SEQUENCE [LARGE SCALE GENOMIC DNA]</scope>
    <source>
        <strain evidence="2">ALCF2SS1-6</strain>
    </source>
</reference>
<dbReference type="InterPro" id="IPR051908">
    <property type="entry name" value="Ribosomal_N-acetyltransferase"/>
</dbReference>
<protein>
    <submittedName>
        <fullName evidence="2">Acyl-CoA N-acyltransferase</fullName>
    </submittedName>
</protein>
<proteinExistence type="predicted"/>
<gene>
    <name evidence="2" type="ORF">L227DRAFT_579891</name>
</gene>
<dbReference type="InterPro" id="IPR000182">
    <property type="entry name" value="GNAT_dom"/>
</dbReference>
<dbReference type="PANTHER" id="PTHR43441">
    <property type="entry name" value="RIBOSOMAL-PROTEIN-SERINE ACETYLTRANSFERASE"/>
    <property type="match status" value="1"/>
</dbReference>
<dbReference type="EMBL" id="ML122297">
    <property type="protein sequence ID" value="RPD55249.1"/>
    <property type="molecule type" value="Genomic_DNA"/>
</dbReference>
<dbReference type="GO" id="GO:0008999">
    <property type="term" value="F:protein-N-terminal-alanine acetyltransferase activity"/>
    <property type="evidence" value="ECO:0007669"/>
    <property type="project" value="TreeGrafter"/>
</dbReference>
<dbReference type="OrthoDB" id="41238at2759"/>
<keyword evidence="2" id="KW-0012">Acyltransferase</keyword>
<sequence>MSWINDYQPPSTPALHFGASVVLPEAELYGPTPYDINFAYPLHEETLQSDRVKLVPFIPSVHAETYWRHVGDRKREIFRYYPFIFGTLEETLSFFERFIRRDPHVVLFAVIDKTRPDAEHPEWGGSLAGLLTTFDTSVANLVTEIGYVVVFPEFRGTHVAKHMVGVLLRYLLQLPSQSPPGIGFRRVQWQAHPDNAPSLGLARRMGFKVEGRKTWAWALPDELAEMGRAGRAGDPVGGLPGRDSICLSLCWDEWEGGVREQVEAILR</sequence>
<evidence type="ECO:0000313" key="3">
    <source>
        <dbReference type="Proteomes" id="UP000313359"/>
    </source>
</evidence>
<name>A0A5C2RVZ6_9APHY</name>
<evidence type="ECO:0000259" key="1">
    <source>
        <dbReference type="PROSITE" id="PS51186"/>
    </source>
</evidence>
<dbReference type="InterPro" id="IPR016181">
    <property type="entry name" value="Acyl_CoA_acyltransferase"/>
</dbReference>
<dbReference type="SUPFAM" id="SSF55729">
    <property type="entry name" value="Acyl-CoA N-acyltransferases (Nat)"/>
    <property type="match status" value="1"/>
</dbReference>
<evidence type="ECO:0000313" key="2">
    <source>
        <dbReference type="EMBL" id="RPD55249.1"/>
    </source>
</evidence>
<dbReference type="PROSITE" id="PS51186">
    <property type="entry name" value="GNAT"/>
    <property type="match status" value="1"/>
</dbReference>
<keyword evidence="2" id="KW-0808">Transferase</keyword>
<dbReference type="Gene3D" id="3.40.630.30">
    <property type="match status" value="1"/>
</dbReference>
<dbReference type="AlphaFoldDB" id="A0A5C2RVZ6"/>